<dbReference type="InterPro" id="IPR041236">
    <property type="entry name" value="PriA_C"/>
</dbReference>
<dbReference type="Gene3D" id="3.40.1440.60">
    <property type="entry name" value="PriA, 3(prime) DNA-binding domain"/>
    <property type="match status" value="1"/>
</dbReference>
<keyword evidence="8 12" id="KW-0067">ATP-binding</keyword>
<evidence type="ECO:0000256" key="7">
    <source>
        <dbReference type="ARBA" id="ARBA00022833"/>
    </source>
</evidence>
<dbReference type="PROSITE" id="PS51192">
    <property type="entry name" value="HELICASE_ATP_BIND_1"/>
    <property type="match status" value="1"/>
</dbReference>
<dbReference type="EC" id="5.6.2.4" evidence="12"/>
<feature type="binding site" evidence="12">
    <location>
        <position position="402"/>
    </location>
    <ligand>
        <name>Zn(2+)</name>
        <dbReference type="ChEBI" id="CHEBI:29105"/>
        <label>1</label>
    </ligand>
</feature>
<dbReference type="GO" id="GO:1990077">
    <property type="term" value="C:primosome complex"/>
    <property type="evidence" value="ECO:0007669"/>
    <property type="project" value="UniProtKB-UniRule"/>
</dbReference>
<dbReference type="Pfam" id="PF17764">
    <property type="entry name" value="PriA_3primeBD"/>
    <property type="match status" value="1"/>
</dbReference>
<keyword evidence="6 12" id="KW-0347">Helicase</keyword>
<evidence type="ECO:0000259" key="13">
    <source>
        <dbReference type="PROSITE" id="PS51192"/>
    </source>
</evidence>
<evidence type="ECO:0000259" key="14">
    <source>
        <dbReference type="PROSITE" id="PS51194"/>
    </source>
</evidence>
<evidence type="ECO:0000256" key="8">
    <source>
        <dbReference type="ARBA" id="ARBA00022840"/>
    </source>
</evidence>
<dbReference type="HAMAP" id="MF_00983">
    <property type="entry name" value="PriA"/>
    <property type="match status" value="1"/>
</dbReference>
<evidence type="ECO:0000256" key="4">
    <source>
        <dbReference type="ARBA" id="ARBA00022741"/>
    </source>
</evidence>
<feature type="domain" description="Helicase ATP-binding" evidence="13">
    <location>
        <begin position="133"/>
        <end position="300"/>
    </location>
</feature>
<dbReference type="InterPro" id="IPR014001">
    <property type="entry name" value="Helicase_ATP-bd"/>
</dbReference>
<dbReference type="SMART" id="SM00487">
    <property type="entry name" value="DEXDc"/>
    <property type="match status" value="1"/>
</dbReference>
<feature type="binding site" evidence="12">
    <location>
        <position position="367"/>
    </location>
    <ligand>
        <name>Zn(2+)</name>
        <dbReference type="ChEBI" id="CHEBI:29105"/>
        <label>2</label>
    </ligand>
</feature>
<dbReference type="Proteomes" id="UP000885826">
    <property type="component" value="Unassembled WGS sequence"/>
</dbReference>
<dbReference type="InterPro" id="IPR011545">
    <property type="entry name" value="DEAD/DEAH_box_helicase_dom"/>
</dbReference>
<comment type="similarity">
    <text evidence="12">Belongs to the helicase family. PriA subfamily.</text>
</comment>
<comment type="catalytic activity">
    <reaction evidence="12">
        <text>Couples ATP hydrolysis with the unwinding of duplex DNA by translocating in the 3'-5' direction.</text>
        <dbReference type="EC" id="5.6.2.4"/>
    </reaction>
</comment>
<evidence type="ECO:0000256" key="6">
    <source>
        <dbReference type="ARBA" id="ARBA00022806"/>
    </source>
</evidence>
<feature type="binding site" evidence="12">
    <location>
        <position position="405"/>
    </location>
    <ligand>
        <name>Zn(2+)</name>
        <dbReference type="ChEBI" id="CHEBI:29105"/>
        <label>1</label>
    </ligand>
</feature>
<dbReference type="Pfam" id="PF00270">
    <property type="entry name" value="DEAD"/>
    <property type="match status" value="1"/>
</dbReference>
<dbReference type="GO" id="GO:0016787">
    <property type="term" value="F:hydrolase activity"/>
    <property type="evidence" value="ECO:0007669"/>
    <property type="project" value="UniProtKB-KW"/>
</dbReference>
<dbReference type="GO" id="GO:0043138">
    <property type="term" value="F:3'-5' DNA helicase activity"/>
    <property type="evidence" value="ECO:0007669"/>
    <property type="project" value="UniProtKB-EC"/>
</dbReference>
<proteinExistence type="inferred from homology"/>
<name>A0A9C9ELU2_UNCW3</name>
<feature type="domain" description="Helicase C-terminal" evidence="14">
    <location>
        <begin position="397"/>
        <end position="567"/>
    </location>
</feature>
<evidence type="ECO:0000313" key="16">
    <source>
        <dbReference type="Proteomes" id="UP000885826"/>
    </source>
</evidence>
<dbReference type="InterPro" id="IPR005259">
    <property type="entry name" value="PriA"/>
</dbReference>
<keyword evidence="1 12" id="KW-0639">Primosome</keyword>
<protein>
    <recommendedName>
        <fullName evidence="12">Replication restart protein PriA</fullName>
    </recommendedName>
    <alternativeName>
        <fullName evidence="12">ATP-dependent DNA helicase PriA</fullName>
        <ecNumber evidence="12">5.6.2.4</ecNumber>
    </alternativeName>
    <alternativeName>
        <fullName evidence="12">DNA 3'-5' helicase PriA</fullName>
    </alternativeName>
</protein>
<dbReference type="GO" id="GO:0008270">
    <property type="term" value="F:zinc ion binding"/>
    <property type="evidence" value="ECO:0007669"/>
    <property type="project" value="UniProtKB-UniRule"/>
</dbReference>
<dbReference type="EMBL" id="DRIG01000040">
    <property type="protein sequence ID" value="HEC78259.1"/>
    <property type="molecule type" value="Genomic_DNA"/>
</dbReference>
<dbReference type="SUPFAM" id="SSF52540">
    <property type="entry name" value="P-loop containing nucleoside triphosphate hydrolases"/>
    <property type="match status" value="2"/>
</dbReference>
<dbReference type="AlphaFoldDB" id="A0A9C9ELU2"/>
<evidence type="ECO:0000256" key="12">
    <source>
        <dbReference type="HAMAP-Rule" id="MF_00983"/>
    </source>
</evidence>
<comment type="caution">
    <text evidence="15">The sequence shown here is derived from an EMBL/GenBank/DDBJ whole genome shotgun (WGS) entry which is preliminary data.</text>
</comment>
<feature type="binding site" evidence="12">
    <location>
        <position position="361"/>
    </location>
    <ligand>
        <name>Zn(2+)</name>
        <dbReference type="ChEBI" id="CHEBI:29105"/>
        <label>1</label>
    </ligand>
</feature>
<dbReference type="CDD" id="cd17929">
    <property type="entry name" value="DEXHc_priA"/>
    <property type="match status" value="1"/>
</dbReference>
<dbReference type="Pfam" id="PF00271">
    <property type="entry name" value="Helicase_C"/>
    <property type="match status" value="1"/>
</dbReference>
<dbReference type="GO" id="GO:0006269">
    <property type="term" value="P:DNA replication, synthesis of primer"/>
    <property type="evidence" value="ECO:0007669"/>
    <property type="project" value="UniProtKB-KW"/>
</dbReference>
<feature type="binding site" evidence="12">
    <location>
        <position position="389"/>
    </location>
    <ligand>
        <name>Zn(2+)</name>
        <dbReference type="ChEBI" id="CHEBI:29105"/>
        <label>2</label>
    </ligand>
</feature>
<dbReference type="Pfam" id="PF18074">
    <property type="entry name" value="PriA_C"/>
    <property type="match status" value="1"/>
</dbReference>
<evidence type="ECO:0000256" key="11">
    <source>
        <dbReference type="ARBA" id="ARBA00048988"/>
    </source>
</evidence>
<feature type="binding site" evidence="12">
    <location>
        <position position="370"/>
    </location>
    <ligand>
        <name>Zn(2+)</name>
        <dbReference type="ChEBI" id="CHEBI:29105"/>
        <label>2</label>
    </ligand>
</feature>
<dbReference type="PANTHER" id="PTHR30580:SF0">
    <property type="entry name" value="PRIMOSOMAL PROTEIN N"/>
    <property type="match status" value="1"/>
</dbReference>
<keyword evidence="5 12" id="KW-0378">Hydrolase</keyword>
<dbReference type="InterPro" id="IPR041222">
    <property type="entry name" value="PriA_3primeBD"/>
</dbReference>
<evidence type="ECO:0000256" key="9">
    <source>
        <dbReference type="ARBA" id="ARBA00023125"/>
    </source>
</evidence>
<evidence type="ECO:0000256" key="10">
    <source>
        <dbReference type="ARBA" id="ARBA00023235"/>
    </source>
</evidence>
<comment type="function">
    <text evidence="12">Initiates the restart of stalled replication forks, which reloads the replicative helicase on sites other than the origin of replication. Recognizes and binds to abandoned replication forks and remodels them to uncover a helicase loading site. Promotes assembly of the primosome at these replication forks.</text>
</comment>
<keyword evidence="10 12" id="KW-0413">Isomerase</keyword>
<comment type="subunit">
    <text evidence="12">Component of the replication restart primosome.</text>
</comment>
<evidence type="ECO:0000313" key="15">
    <source>
        <dbReference type="EMBL" id="HEC78259.1"/>
    </source>
</evidence>
<evidence type="ECO:0000256" key="5">
    <source>
        <dbReference type="ARBA" id="ARBA00022801"/>
    </source>
</evidence>
<feature type="binding site" evidence="12">
    <location>
        <position position="392"/>
    </location>
    <ligand>
        <name>Zn(2+)</name>
        <dbReference type="ChEBI" id="CHEBI:29105"/>
        <label>2</label>
    </ligand>
</feature>
<keyword evidence="7 12" id="KW-0862">Zinc</keyword>
<dbReference type="GO" id="GO:0006270">
    <property type="term" value="P:DNA replication initiation"/>
    <property type="evidence" value="ECO:0007669"/>
    <property type="project" value="TreeGrafter"/>
</dbReference>
<dbReference type="GO" id="GO:0003677">
    <property type="term" value="F:DNA binding"/>
    <property type="evidence" value="ECO:0007669"/>
    <property type="project" value="UniProtKB-UniRule"/>
</dbReference>
<keyword evidence="3 12" id="KW-0479">Metal-binding</keyword>
<dbReference type="GO" id="GO:0006310">
    <property type="term" value="P:DNA recombination"/>
    <property type="evidence" value="ECO:0007669"/>
    <property type="project" value="InterPro"/>
</dbReference>
<dbReference type="InterPro" id="IPR001650">
    <property type="entry name" value="Helicase_C-like"/>
</dbReference>
<dbReference type="PANTHER" id="PTHR30580">
    <property type="entry name" value="PRIMOSOMAL PROTEIN N"/>
    <property type="match status" value="1"/>
</dbReference>
<reference evidence="15" key="1">
    <citation type="journal article" date="2020" name="mSystems">
        <title>Genome- and Community-Level Interaction Insights into Carbon Utilization and Element Cycling Functions of Hydrothermarchaeota in Hydrothermal Sediment.</title>
        <authorList>
            <person name="Zhou Z."/>
            <person name="Liu Y."/>
            <person name="Xu W."/>
            <person name="Pan J."/>
            <person name="Luo Z.H."/>
            <person name="Li M."/>
        </authorList>
    </citation>
    <scope>NUCLEOTIDE SEQUENCE</scope>
    <source>
        <strain evidence="15">HyVt-388</strain>
    </source>
</reference>
<keyword evidence="2 12" id="KW-0235">DNA replication</keyword>
<dbReference type="NCBIfam" id="TIGR00595">
    <property type="entry name" value="priA"/>
    <property type="match status" value="1"/>
</dbReference>
<gene>
    <name evidence="12 15" type="primary">priA</name>
    <name evidence="15" type="ORF">ENI34_03845</name>
</gene>
<dbReference type="SMART" id="SM00490">
    <property type="entry name" value="HELICc"/>
    <property type="match status" value="1"/>
</dbReference>
<dbReference type="FunFam" id="3.40.50.300:FF:000489">
    <property type="entry name" value="Primosome assembly protein PriA"/>
    <property type="match status" value="1"/>
</dbReference>
<dbReference type="InterPro" id="IPR042115">
    <property type="entry name" value="PriA_3primeBD_sf"/>
</dbReference>
<organism evidence="15 16">
    <name type="scientific">candidate division WOR-3 bacterium</name>
    <dbReference type="NCBI Taxonomy" id="2052148"/>
    <lineage>
        <taxon>Bacteria</taxon>
        <taxon>Bacteria division WOR-3</taxon>
    </lineage>
</organism>
<evidence type="ECO:0000256" key="2">
    <source>
        <dbReference type="ARBA" id="ARBA00022705"/>
    </source>
</evidence>
<dbReference type="Gene3D" id="3.40.50.300">
    <property type="entry name" value="P-loop containing nucleotide triphosphate hydrolases"/>
    <property type="match status" value="2"/>
</dbReference>
<keyword evidence="4 12" id="KW-0547">Nucleotide-binding</keyword>
<dbReference type="GO" id="GO:0006302">
    <property type="term" value="P:double-strand break repair"/>
    <property type="evidence" value="ECO:0007669"/>
    <property type="project" value="InterPro"/>
</dbReference>
<evidence type="ECO:0000256" key="1">
    <source>
        <dbReference type="ARBA" id="ARBA00022515"/>
    </source>
</evidence>
<feature type="binding site" evidence="12">
    <location>
        <position position="358"/>
    </location>
    <ligand>
        <name>Zn(2+)</name>
        <dbReference type="ChEBI" id="CHEBI:29105"/>
        <label>1</label>
    </ligand>
</feature>
<sequence length="660" mass="76527">MKVDVSIPSTKLDFLTYHSQENLQIGDLVLVPLRNEFKHGIVVNINSTRDIPHIKEIKEIVSRNFIPRHLLKLYKWMADYYLVTLGETLRLAVPSKFLKRYTHIKGSSPRYETVSAPKPTHYQNNAIRRVLDALKENTFKTFLLYGITGSGKTEVYLRCVEAVIKNRGSALILVPEISMTPLLFNRFKERFNGDVITIHSSLTDKERRKIWYSIRNGEYRIIIGPRSTIFIPIPDLKIIIVDEEHDHSYKEHERMPHYNARDVAVMRGRFEKAVVILGSATPQIESYYNAGIGKYQLITLKERIDNKTLPEVEIIDLKKETKKFLSNRLESEIITRVKNNEQVIIFLNRRGFSPNLICPSCGYIAKCPYCGLPLVYHKPQKGQNALLSCHICSYRTKKISICPKCHRSTLLYRGAGTQRIEEIIHKILSDIDPAGKTKTQKTSVLRLDRDIARKKGHAEHILKTFEKGEARVLLGTQLVTKGFDFPEVTLVGIINADIILNLPDFRSSEKTFQILTQVAGRSGRGKKPGKVIMQTYHPEQYAILFSQLQNYPKFYAQEMKYRKELNFPPFSKLILIRLKGKNEDTVWQEAEKLTEILKRMKGIQIFGPNRSFYYKIRKIYRVFILLKVPKNFKQRRLRFLTAYRPKDCTLEIDVDPLEVL</sequence>
<comment type="cofactor">
    <cofactor evidence="12">
        <name>Zn(2+)</name>
        <dbReference type="ChEBI" id="CHEBI:29105"/>
    </cofactor>
    <text evidence="12">Binds 2 zinc ions per subunit.</text>
</comment>
<dbReference type="PROSITE" id="PS51194">
    <property type="entry name" value="HELICASE_CTER"/>
    <property type="match status" value="1"/>
</dbReference>
<accession>A0A9C9ELU2</accession>
<dbReference type="InterPro" id="IPR027417">
    <property type="entry name" value="P-loop_NTPase"/>
</dbReference>
<dbReference type="GO" id="GO:0005524">
    <property type="term" value="F:ATP binding"/>
    <property type="evidence" value="ECO:0007669"/>
    <property type="project" value="UniProtKB-UniRule"/>
</dbReference>
<keyword evidence="9 12" id="KW-0238">DNA-binding</keyword>
<evidence type="ECO:0000256" key="3">
    <source>
        <dbReference type="ARBA" id="ARBA00022723"/>
    </source>
</evidence>
<comment type="catalytic activity">
    <reaction evidence="11 12">
        <text>ATP + H2O = ADP + phosphate + H(+)</text>
        <dbReference type="Rhea" id="RHEA:13065"/>
        <dbReference type="ChEBI" id="CHEBI:15377"/>
        <dbReference type="ChEBI" id="CHEBI:15378"/>
        <dbReference type="ChEBI" id="CHEBI:30616"/>
        <dbReference type="ChEBI" id="CHEBI:43474"/>
        <dbReference type="ChEBI" id="CHEBI:456216"/>
        <dbReference type="EC" id="5.6.2.4"/>
    </reaction>
</comment>
<dbReference type="CDD" id="cd18804">
    <property type="entry name" value="SF2_C_priA"/>
    <property type="match status" value="1"/>
</dbReference>